<gene>
    <name evidence="1" type="ORF">CICLE_v10003036mg</name>
</gene>
<dbReference type="KEGG" id="cic:CICLE_v10003036mg"/>
<dbReference type="InParanoid" id="V4SKB0"/>
<keyword evidence="2" id="KW-1185">Reference proteome</keyword>
<name>V4SKB0_CITCL</name>
<organism evidence="1 2">
    <name type="scientific">Citrus clementina</name>
    <name type="common">Clementine</name>
    <name type="synonym">Citrus deliciosa x Citrus sinensis</name>
    <dbReference type="NCBI Taxonomy" id="85681"/>
    <lineage>
        <taxon>Eukaryota</taxon>
        <taxon>Viridiplantae</taxon>
        <taxon>Streptophyta</taxon>
        <taxon>Embryophyta</taxon>
        <taxon>Tracheophyta</taxon>
        <taxon>Spermatophyta</taxon>
        <taxon>Magnoliopsida</taxon>
        <taxon>eudicotyledons</taxon>
        <taxon>Gunneridae</taxon>
        <taxon>Pentapetalae</taxon>
        <taxon>rosids</taxon>
        <taxon>malvids</taxon>
        <taxon>Sapindales</taxon>
        <taxon>Rutaceae</taxon>
        <taxon>Aurantioideae</taxon>
        <taxon>Citrus</taxon>
    </lineage>
</organism>
<evidence type="ECO:0000313" key="1">
    <source>
        <dbReference type="EMBL" id="ESR48143.1"/>
    </source>
</evidence>
<evidence type="ECO:0000313" key="2">
    <source>
        <dbReference type="Proteomes" id="UP000030687"/>
    </source>
</evidence>
<reference evidence="1 2" key="1">
    <citation type="submission" date="2013-10" db="EMBL/GenBank/DDBJ databases">
        <authorList>
            <consortium name="International Citrus Genome Consortium"/>
            <person name="Jenkins J."/>
            <person name="Schmutz J."/>
            <person name="Prochnik S."/>
            <person name="Rokhsar D."/>
            <person name="Gmitter F."/>
            <person name="Ollitrault P."/>
            <person name="Machado M."/>
            <person name="Talon M."/>
            <person name="Wincker P."/>
            <person name="Jaillon O."/>
            <person name="Morgante M."/>
        </authorList>
    </citation>
    <scope>NUCLEOTIDE SEQUENCE</scope>
    <source>
        <strain evidence="2">cv. Clemenules</strain>
    </source>
</reference>
<proteinExistence type="predicted"/>
<sequence length="74" mass="8585">MASMKCVMRMHVYSCIYECCTFHKYLSLLLACLYVGSPSSVIRFDKSFLDIDRENVAMMKKNDLLFPEALNSFD</sequence>
<dbReference type="EMBL" id="KI536799">
    <property type="protein sequence ID" value="ESR48143.1"/>
    <property type="molecule type" value="Genomic_DNA"/>
</dbReference>
<dbReference type="AlphaFoldDB" id="V4SKB0"/>
<accession>V4SKB0</accession>
<dbReference type="Gramene" id="ESR48143">
    <property type="protein sequence ID" value="ESR48143"/>
    <property type="gene ID" value="CICLE_v10003036mg"/>
</dbReference>
<protein>
    <submittedName>
        <fullName evidence="1">Uncharacterized protein</fullName>
    </submittedName>
</protein>
<dbReference type="Proteomes" id="UP000030687">
    <property type="component" value="Unassembled WGS sequence"/>
</dbReference>